<keyword evidence="1" id="KW-0812">Transmembrane</keyword>
<dbReference type="RefSeq" id="WP_070371101.1">
    <property type="nucleotide sequence ID" value="NZ_CABIIK010000028.1"/>
</dbReference>
<protein>
    <recommendedName>
        <fullName evidence="8">Exosortase</fullName>
    </recommendedName>
</protein>
<feature type="transmembrane region" description="Helical" evidence="1">
    <location>
        <begin position="61"/>
        <end position="79"/>
    </location>
</feature>
<evidence type="ECO:0008006" key="8">
    <source>
        <dbReference type="Google" id="ProtNLM"/>
    </source>
</evidence>
<dbReference type="EMBL" id="LKEU01000028">
    <property type="protein sequence ID" value="OFV70773.1"/>
    <property type="molecule type" value="Genomic_DNA"/>
</dbReference>
<dbReference type="OrthoDB" id="1778838at2"/>
<keyword evidence="7" id="KW-1185">Reference proteome</keyword>
<evidence type="ECO:0000313" key="4">
    <source>
        <dbReference type="EMBL" id="UYO62112.1"/>
    </source>
</evidence>
<dbReference type="STRING" id="52694.ACWI_17930"/>
<keyword evidence="1" id="KW-0472">Membrane</keyword>
<dbReference type="EMBL" id="VSLA01000003">
    <property type="protein sequence ID" value="TYC87799.1"/>
    <property type="molecule type" value="Genomic_DNA"/>
</dbReference>
<feature type="transmembrane region" description="Helical" evidence="1">
    <location>
        <begin position="7"/>
        <end position="28"/>
    </location>
</feature>
<dbReference type="Proteomes" id="UP000176244">
    <property type="component" value="Unassembled WGS sequence"/>
</dbReference>
<accession>A0A1F2PHI1</accession>
<reference evidence="2 5" key="1">
    <citation type="submission" date="2015-09" db="EMBL/GenBank/DDBJ databases">
        <title>Genome sequence of Acetobacterium wieringae DSM 1911.</title>
        <authorList>
            <person name="Poehlein A."/>
            <person name="Bengelsdorf F.R."/>
            <person name="Schiel-Bengelsdorf B."/>
            <person name="Duerre P."/>
            <person name="Daniel R."/>
        </authorList>
    </citation>
    <scope>NUCLEOTIDE SEQUENCE [LARGE SCALE GENOMIC DNA]</scope>
    <source>
        <strain evidence="2 5">DSM 1911</strain>
    </source>
</reference>
<proteinExistence type="predicted"/>
<feature type="transmembrane region" description="Helical" evidence="1">
    <location>
        <begin position="85"/>
        <end position="105"/>
    </location>
</feature>
<dbReference type="Proteomes" id="UP000322619">
    <property type="component" value="Unassembled WGS sequence"/>
</dbReference>
<dbReference type="Proteomes" id="UP001163550">
    <property type="component" value="Chromosome"/>
</dbReference>
<reference evidence="3 6" key="2">
    <citation type="submission" date="2019-08" db="EMBL/GenBank/DDBJ databases">
        <title>Isolation and enrichment of carboxydotrophic bacteria from anaerobic sludge for the production of bio-based chemicals from syngas.</title>
        <authorList>
            <person name="Antares A.L."/>
            <person name="Moreira J."/>
            <person name="Diender M."/>
            <person name="Parshina S.N."/>
            <person name="Stams A.J.M."/>
            <person name="Alves M."/>
            <person name="Alves J.I."/>
            <person name="Sousa D.Z."/>
        </authorList>
    </citation>
    <scope>NUCLEOTIDE SEQUENCE [LARGE SCALE GENOMIC DNA]</scope>
    <source>
        <strain evidence="3 6">JM</strain>
    </source>
</reference>
<feature type="transmembrane region" description="Helical" evidence="1">
    <location>
        <begin position="34"/>
        <end position="54"/>
    </location>
</feature>
<evidence type="ECO:0000313" key="2">
    <source>
        <dbReference type="EMBL" id="OFV70773.1"/>
    </source>
</evidence>
<evidence type="ECO:0000313" key="7">
    <source>
        <dbReference type="Proteomes" id="UP001163550"/>
    </source>
</evidence>
<name>A0A1F2PHI1_9FIRM</name>
<evidence type="ECO:0000313" key="6">
    <source>
        <dbReference type="Proteomes" id="UP000322619"/>
    </source>
</evidence>
<evidence type="ECO:0000313" key="5">
    <source>
        <dbReference type="Proteomes" id="UP000176244"/>
    </source>
</evidence>
<dbReference type="EMBL" id="CP087994">
    <property type="protein sequence ID" value="UYO62112.1"/>
    <property type="molecule type" value="Genomic_DNA"/>
</dbReference>
<dbReference type="AlphaFoldDB" id="A0A1F2PHI1"/>
<organism evidence="2 5">
    <name type="scientific">Acetobacterium wieringae</name>
    <dbReference type="NCBI Taxonomy" id="52694"/>
    <lineage>
        <taxon>Bacteria</taxon>
        <taxon>Bacillati</taxon>
        <taxon>Bacillota</taxon>
        <taxon>Clostridia</taxon>
        <taxon>Eubacteriales</taxon>
        <taxon>Eubacteriaceae</taxon>
        <taxon>Acetobacterium</taxon>
    </lineage>
</organism>
<evidence type="ECO:0000313" key="3">
    <source>
        <dbReference type="EMBL" id="TYC87799.1"/>
    </source>
</evidence>
<reference evidence="4" key="3">
    <citation type="submission" date="2021-11" db="EMBL/GenBank/DDBJ databases">
        <title>Isoprene-degrading acetogen.</title>
        <authorList>
            <person name="Yang Y."/>
            <person name="Jin H."/>
            <person name="Yan J."/>
        </authorList>
    </citation>
    <scope>NUCLEOTIDE SEQUENCE</scope>
    <source>
        <strain evidence="4">Berkeley</strain>
    </source>
</reference>
<sequence>MKKNLPLLLPVLPYLVMTAVIFFILPMLEPDSKYFLFFMLLIIPGYCLIAGFVYGFKNGIVWFYPVFISIIFLPLVFSMIYMKVVIYGCIYGCLSLMGMYLGNLFKKKKDKDSDV</sequence>
<evidence type="ECO:0000256" key="1">
    <source>
        <dbReference type="SAM" id="Phobius"/>
    </source>
</evidence>
<gene>
    <name evidence="2" type="ORF">ACWI_17930</name>
    <name evidence="3" type="ORF">FXB42_02715</name>
    <name evidence="4" type="ORF">LNN31_15165</name>
</gene>
<keyword evidence="1" id="KW-1133">Transmembrane helix</keyword>